<dbReference type="EMBL" id="BAAAHD010000002">
    <property type="protein sequence ID" value="GAA0546531.1"/>
    <property type="molecule type" value="Genomic_DNA"/>
</dbReference>
<dbReference type="PANTHER" id="PTHR46696">
    <property type="entry name" value="P450, PUTATIVE (EUROFUNG)-RELATED"/>
    <property type="match status" value="1"/>
</dbReference>
<dbReference type="SUPFAM" id="SSF48264">
    <property type="entry name" value="Cytochrome P450"/>
    <property type="match status" value="1"/>
</dbReference>
<keyword evidence="6 7" id="KW-0503">Monooxygenase</keyword>
<dbReference type="InterPro" id="IPR001128">
    <property type="entry name" value="Cyt_P450"/>
</dbReference>
<reference evidence="8" key="4">
    <citation type="submission" date="2023-12" db="EMBL/GenBank/DDBJ databases">
        <authorList>
            <person name="Sun Q."/>
            <person name="Inoue M."/>
        </authorList>
    </citation>
    <scope>NUCLEOTIDE SEQUENCE</scope>
    <source>
        <strain evidence="8">JCM 10667</strain>
    </source>
</reference>
<evidence type="ECO:0000313" key="11">
    <source>
        <dbReference type="Proteomes" id="UP001501427"/>
    </source>
</evidence>
<gene>
    <name evidence="9" type="ORF">F4557_000893</name>
    <name evidence="8" type="ORF">GCM10009546_05750</name>
</gene>
<dbReference type="FunFam" id="1.10.630.10:FF:000018">
    <property type="entry name" value="Cytochrome P450 monooxygenase"/>
    <property type="match status" value="1"/>
</dbReference>
<evidence type="ECO:0000256" key="1">
    <source>
        <dbReference type="ARBA" id="ARBA00010617"/>
    </source>
</evidence>
<name>A0A7W7MW38_9ACTN</name>
<dbReference type="PRINTS" id="PR00359">
    <property type="entry name" value="BP450"/>
</dbReference>
<dbReference type="GO" id="GO:0020037">
    <property type="term" value="F:heme binding"/>
    <property type="evidence" value="ECO:0007669"/>
    <property type="project" value="InterPro"/>
</dbReference>
<evidence type="ECO:0000256" key="3">
    <source>
        <dbReference type="ARBA" id="ARBA00022723"/>
    </source>
</evidence>
<dbReference type="AlphaFoldDB" id="A0A7W7MW38"/>
<evidence type="ECO:0000256" key="5">
    <source>
        <dbReference type="ARBA" id="ARBA00023004"/>
    </source>
</evidence>
<dbReference type="Gene3D" id="1.10.630.10">
    <property type="entry name" value="Cytochrome P450"/>
    <property type="match status" value="1"/>
</dbReference>
<reference evidence="8" key="1">
    <citation type="journal article" date="2014" name="Int. J. Syst. Evol. Microbiol.">
        <title>Complete genome of a new Firmicutes species belonging to the dominant human colonic microbiota ('Ruminococcus bicirculans') reveals two chromosomes and a selective capacity to utilize plant glucans.</title>
        <authorList>
            <consortium name="NISC Comparative Sequencing Program"/>
            <person name="Wegmann U."/>
            <person name="Louis P."/>
            <person name="Goesmann A."/>
            <person name="Henrissat B."/>
            <person name="Duncan S.H."/>
            <person name="Flint H.J."/>
        </authorList>
    </citation>
    <scope>NUCLEOTIDE SEQUENCE</scope>
    <source>
        <strain evidence="8">JCM 10667</strain>
    </source>
</reference>
<dbReference type="InterPro" id="IPR002397">
    <property type="entry name" value="Cyt_P450_B"/>
</dbReference>
<dbReference type="GO" id="GO:0006707">
    <property type="term" value="P:cholesterol catabolic process"/>
    <property type="evidence" value="ECO:0007669"/>
    <property type="project" value="TreeGrafter"/>
</dbReference>
<protein>
    <submittedName>
        <fullName evidence="9">Cytochrome P450</fullName>
    </submittedName>
</protein>
<proteinExistence type="inferred from homology"/>
<keyword evidence="5 7" id="KW-0408">Iron</keyword>
<dbReference type="CDD" id="cd11078">
    <property type="entry name" value="CYP130-like"/>
    <property type="match status" value="1"/>
</dbReference>
<keyword evidence="4 7" id="KW-0560">Oxidoreductase</keyword>
<dbReference type="PROSITE" id="PS00086">
    <property type="entry name" value="CYTOCHROME_P450"/>
    <property type="match status" value="1"/>
</dbReference>
<dbReference type="GO" id="GO:0005506">
    <property type="term" value="F:iron ion binding"/>
    <property type="evidence" value="ECO:0007669"/>
    <property type="project" value="InterPro"/>
</dbReference>
<organism evidence="9 10">
    <name type="scientific">Actinomadura livida</name>
    <dbReference type="NCBI Taxonomy" id="79909"/>
    <lineage>
        <taxon>Bacteria</taxon>
        <taxon>Bacillati</taxon>
        <taxon>Actinomycetota</taxon>
        <taxon>Actinomycetes</taxon>
        <taxon>Streptosporangiales</taxon>
        <taxon>Thermomonosporaceae</taxon>
        <taxon>Actinomadura</taxon>
    </lineage>
</organism>
<sequence length="393" mass="43729">MGVTFNPYDFHEVDADPYPVYARLREEAPVYRNEELDFWALSRHADVVAAFRDAARFSSANGPLLERRAWGPQARKAMSFIAMDPPEHTRMRRLVSRAFTPRRIAELEGRIREIARRHVAAALERGGFDLIRDIAAPVPTDVISELAGVPEADRAELRRLGDAALHREPGTQEISREGAAALLELVGHFAALVADRRRERRDDLTSALLDAAADEDPLTDEEIIAFLHLLVGAGNETTTNLIGNAAYWAWRHPEQRARAFGGRIAAWVEETQRYDTAAPTQLRTLTEDVELHGTRMPAGARVMLLPGAANRDPRVFDRAEEYDLDRDTSELVSFGSGPHFCLGAALARMEARAVLSELVERVAGYDLDPAAGSRRQSIYIRGFASLPMTVTTR</sequence>
<reference evidence="11" key="2">
    <citation type="journal article" date="2019" name="Int. J. Syst. Evol. Microbiol.">
        <title>The Global Catalogue of Microorganisms (GCM) 10K type strain sequencing project: providing services to taxonomists for standard genome sequencing and annotation.</title>
        <authorList>
            <consortium name="The Broad Institute Genomics Platform"/>
            <consortium name="The Broad Institute Genome Sequencing Center for Infectious Disease"/>
            <person name="Wu L."/>
            <person name="Ma J."/>
        </authorList>
    </citation>
    <scope>NUCLEOTIDE SEQUENCE [LARGE SCALE GENOMIC DNA]</scope>
    <source>
        <strain evidence="11">JCM 10667</strain>
    </source>
</reference>
<evidence type="ECO:0000256" key="4">
    <source>
        <dbReference type="ARBA" id="ARBA00023002"/>
    </source>
</evidence>
<evidence type="ECO:0000256" key="7">
    <source>
        <dbReference type="RuleBase" id="RU000461"/>
    </source>
</evidence>
<dbReference type="GO" id="GO:0008395">
    <property type="term" value="F:steroid hydroxylase activity"/>
    <property type="evidence" value="ECO:0007669"/>
    <property type="project" value="TreeGrafter"/>
</dbReference>
<comment type="caution">
    <text evidence="9">The sequence shown here is derived from an EMBL/GenBank/DDBJ whole genome shotgun (WGS) entry which is preliminary data.</text>
</comment>
<reference evidence="9 10" key="3">
    <citation type="submission" date="2020-08" db="EMBL/GenBank/DDBJ databases">
        <title>Sequencing the genomes of 1000 actinobacteria strains.</title>
        <authorList>
            <person name="Klenk H.-P."/>
        </authorList>
    </citation>
    <scope>NUCLEOTIDE SEQUENCE [LARGE SCALE GENOMIC DNA]</scope>
    <source>
        <strain evidence="9 10">DSM 44772</strain>
    </source>
</reference>
<dbReference type="PANTHER" id="PTHR46696:SF4">
    <property type="entry name" value="BIOTIN BIOSYNTHESIS CYTOCHROME P450"/>
    <property type="match status" value="1"/>
</dbReference>
<keyword evidence="11" id="KW-1185">Reference proteome</keyword>
<evidence type="ECO:0000313" key="8">
    <source>
        <dbReference type="EMBL" id="GAA0546531.1"/>
    </source>
</evidence>
<dbReference type="GO" id="GO:0036199">
    <property type="term" value="F:cholest-4-en-3-one 26-monooxygenase activity"/>
    <property type="evidence" value="ECO:0007669"/>
    <property type="project" value="TreeGrafter"/>
</dbReference>
<dbReference type="EMBL" id="JACHMV010000001">
    <property type="protein sequence ID" value="MBB4772475.1"/>
    <property type="molecule type" value="Genomic_DNA"/>
</dbReference>
<dbReference type="Proteomes" id="UP000549343">
    <property type="component" value="Unassembled WGS sequence"/>
</dbReference>
<accession>A0A7W7MW38</accession>
<dbReference type="Pfam" id="PF00067">
    <property type="entry name" value="p450"/>
    <property type="match status" value="1"/>
</dbReference>
<evidence type="ECO:0000313" key="9">
    <source>
        <dbReference type="EMBL" id="MBB4772475.1"/>
    </source>
</evidence>
<dbReference type="RefSeq" id="WP_184879936.1">
    <property type="nucleotide sequence ID" value="NZ_BAAAHD010000002.1"/>
</dbReference>
<evidence type="ECO:0000256" key="6">
    <source>
        <dbReference type="ARBA" id="ARBA00023033"/>
    </source>
</evidence>
<dbReference type="Proteomes" id="UP001501427">
    <property type="component" value="Unassembled WGS sequence"/>
</dbReference>
<evidence type="ECO:0000256" key="2">
    <source>
        <dbReference type="ARBA" id="ARBA00022617"/>
    </source>
</evidence>
<keyword evidence="2 7" id="KW-0349">Heme</keyword>
<dbReference type="InterPro" id="IPR017972">
    <property type="entry name" value="Cyt_P450_CS"/>
</dbReference>
<comment type="similarity">
    <text evidence="1 7">Belongs to the cytochrome P450 family.</text>
</comment>
<evidence type="ECO:0000313" key="10">
    <source>
        <dbReference type="Proteomes" id="UP000549343"/>
    </source>
</evidence>
<dbReference type="InterPro" id="IPR036396">
    <property type="entry name" value="Cyt_P450_sf"/>
</dbReference>
<keyword evidence="3 7" id="KW-0479">Metal-binding</keyword>